<reference evidence="2 3" key="1">
    <citation type="journal article" date="2019" name="Nat. Ecol. Evol.">
        <title>Megaphylogeny resolves global patterns of mushroom evolution.</title>
        <authorList>
            <person name="Varga T."/>
            <person name="Krizsan K."/>
            <person name="Foldi C."/>
            <person name="Dima B."/>
            <person name="Sanchez-Garcia M."/>
            <person name="Sanchez-Ramirez S."/>
            <person name="Szollosi G.J."/>
            <person name="Szarkandi J.G."/>
            <person name="Papp V."/>
            <person name="Albert L."/>
            <person name="Andreopoulos W."/>
            <person name="Angelini C."/>
            <person name="Antonin V."/>
            <person name="Barry K.W."/>
            <person name="Bougher N.L."/>
            <person name="Buchanan P."/>
            <person name="Buyck B."/>
            <person name="Bense V."/>
            <person name="Catcheside P."/>
            <person name="Chovatia M."/>
            <person name="Cooper J."/>
            <person name="Damon W."/>
            <person name="Desjardin D."/>
            <person name="Finy P."/>
            <person name="Geml J."/>
            <person name="Haridas S."/>
            <person name="Hughes K."/>
            <person name="Justo A."/>
            <person name="Karasinski D."/>
            <person name="Kautmanova I."/>
            <person name="Kiss B."/>
            <person name="Kocsube S."/>
            <person name="Kotiranta H."/>
            <person name="LaButti K.M."/>
            <person name="Lechner B.E."/>
            <person name="Liimatainen K."/>
            <person name="Lipzen A."/>
            <person name="Lukacs Z."/>
            <person name="Mihaltcheva S."/>
            <person name="Morgado L.N."/>
            <person name="Niskanen T."/>
            <person name="Noordeloos M.E."/>
            <person name="Ohm R.A."/>
            <person name="Ortiz-Santana B."/>
            <person name="Ovrebo C."/>
            <person name="Racz N."/>
            <person name="Riley R."/>
            <person name="Savchenko A."/>
            <person name="Shiryaev A."/>
            <person name="Soop K."/>
            <person name="Spirin V."/>
            <person name="Szebenyi C."/>
            <person name="Tomsovsky M."/>
            <person name="Tulloss R.E."/>
            <person name="Uehling J."/>
            <person name="Grigoriev I.V."/>
            <person name="Vagvolgyi C."/>
            <person name="Papp T."/>
            <person name="Martin F.M."/>
            <person name="Miettinen O."/>
            <person name="Hibbett D.S."/>
            <person name="Nagy L.G."/>
        </authorList>
    </citation>
    <scope>NUCLEOTIDE SEQUENCE [LARGE SCALE GENOMIC DNA]</scope>
    <source>
        <strain evidence="2 3">OMC1185</strain>
    </source>
</reference>
<dbReference type="EMBL" id="ML213519">
    <property type="protein sequence ID" value="TFK48452.1"/>
    <property type="molecule type" value="Genomic_DNA"/>
</dbReference>
<dbReference type="PANTHER" id="PTHR40465:SF1">
    <property type="entry name" value="DUF6534 DOMAIN-CONTAINING PROTEIN"/>
    <property type="match status" value="1"/>
</dbReference>
<evidence type="ECO:0000313" key="2">
    <source>
        <dbReference type="EMBL" id="TFK48452.1"/>
    </source>
</evidence>
<accession>A0A5C3MUJ4</accession>
<dbReference type="OrthoDB" id="2535105at2759"/>
<feature type="transmembrane region" description="Helical" evidence="1">
    <location>
        <begin position="6"/>
        <end position="34"/>
    </location>
</feature>
<dbReference type="AlphaFoldDB" id="A0A5C3MUJ4"/>
<organism evidence="2 3">
    <name type="scientific">Heliocybe sulcata</name>
    <dbReference type="NCBI Taxonomy" id="5364"/>
    <lineage>
        <taxon>Eukaryota</taxon>
        <taxon>Fungi</taxon>
        <taxon>Dikarya</taxon>
        <taxon>Basidiomycota</taxon>
        <taxon>Agaricomycotina</taxon>
        <taxon>Agaricomycetes</taxon>
        <taxon>Gloeophyllales</taxon>
        <taxon>Gloeophyllaceae</taxon>
        <taxon>Heliocybe</taxon>
    </lineage>
</organism>
<dbReference type="PANTHER" id="PTHR40465">
    <property type="entry name" value="CHROMOSOME 1, WHOLE GENOME SHOTGUN SEQUENCE"/>
    <property type="match status" value="1"/>
</dbReference>
<evidence type="ECO:0000313" key="3">
    <source>
        <dbReference type="Proteomes" id="UP000305948"/>
    </source>
</evidence>
<evidence type="ECO:0000256" key="1">
    <source>
        <dbReference type="SAM" id="Phobius"/>
    </source>
</evidence>
<keyword evidence="1" id="KW-0812">Transmembrane</keyword>
<keyword evidence="1" id="KW-1133">Transmembrane helix</keyword>
<feature type="transmembrane region" description="Helical" evidence="1">
    <location>
        <begin position="88"/>
        <end position="108"/>
    </location>
</feature>
<keyword evidence="1" id="KW-0472">Membrane</keyword>
<keyword evidence="3" id="KW-1185">Reference proteome</keyword>
<feature type="transmembrane region" description="Helical" evidence="1">
    <location>
        <begin position="46"/>
        <end position="68"/>
    </location>
</feature>
<protein>
    <submittedName>
        <fullName evidence="2">Uncharacterized protein</fullName>
    </submittedName>
</protein>
<gene>
    <name evidence="2" type="ORF">OE88DRAFT_1664255</name>
</gene>
<dbReference type="Proteomes" id="UP000305948">
    <property type="component" value="Unassembled WGS sequence"/>
</dbReference>
<sequence length="158" mass="18275">MALSLGLLYGASFVGLTVSTFLYGITFGQVWVYYRNFKDDSVHVKVLVIFAFALDTCQQIMLVHYHWWYLVARCNGNFVNFFYDTWSVNFQVIPSEIIICLVQWFYILQLWRLGQRRTAKALVGRVIISGYILFPECLIADGGISDRARVLNWKVPVS</sequence>
<name>A0A5C3MUJ4_9AGAM</name>
<proteinExistence type="predicted"/>